<gene>
    <name evidence="2" type="ORF">GCM10010470_55040</name>
</gene>
<name>A0ABN3VJY8_9PSEU</name>
<evidence type="ECO:0000313" key="2">
    <source>
        <dbReference type="EMBL" id="GAA2812605.1"/>
    </source>
</evidence>
<sequence length="144" mass="15733">MSYHPHHQVRTLVKLVWVASNKESNIHLAEQDRYGAGTNARHAMCGHTVRQIRGEWLGKKAPDLLGYRVCENCLIARDRNRGLVTMKTAEAAGRQSADRDTQVLPKVHGPDSAPADAPTSPLIPWPTTDPDSQPDPPSALAEAA</sequence>
<accession>A0ABN3VJY8</accession>
<evidence type="ECO:0000313" key="3">
    <source>
        <dbReference type="Proteomes" id="UP001500979"/>
    </source>
</evidence>
<feature type="region of interest" description="Disordered" evidence="1">
    <location>
        <begin position="89"/>
        <end position="144"/>
    </location>
</feature>
<dbReference type="EMBL" id="BAAAUX010000024">
    <property type="protein sequence ID" value="GAA2812605.1"/>
    <property type="molecule type" value="Genomic_DNA"/>
</dbReference>
<protein>
    <submittedName>
        <fullName evidence="2">Uncharacterized protein</fullName>
    </submittedName>
</protein>
<feature type="compositionally biased region" description="Low complexity" evidence="1">
    <location>
        <begin position="110"/>
        <end position="131"/>
    </location>
</feature>
<organism evidence="2 3">
    <name type="scientific">Saccharopolyspora taberi</name>
    <dbReference type="NCBI Taxonomy" id="60895"/>
    <lineage>
        <taxon>Bacteria</taxon>
        <taxon>Bacillati</taxon>
        <taxon>Actinomycetota</taxon>
        <taxon>Actinomycetes</taxon>
        <taxon>Pseudonocardiales</taxon>
        <taxon>Pseudonocardiaceae</taxon>
        <taxon>Saccharopolyspora</taxon>
    </lineage>
</organism>
<reference evidence="2 3" key="1">
    <citation type="journal article" date="2019" name="Int. J. Syst. Evol. Microbiol.">
        <title>The Global Catalogue of Microorganisms (GCM) 10K type strain sequencing project: providing services to taxonomists for standard genome sequencing and annotation.</title>
        <authorList>
            <consortium name="The Broad Institute Genomics Platform"/>
            <consortium name="The Broad Institute Genome Sequencing Center for Infectious Disease"/>
            <person name="Wu L."/>
            <person name="Ma J."/>
        </authorList>
    </citation>
    <scope>NUCLEOTIDE SEQUENCE [LARGE SCALE GENOMIC DNA]</scope>
    <source>
        <strain evidence="2 3">JCM 9383</strain>
    </source>
</reference>
<keyword evidence="3" id="KW-1185">Reference proteome</keyword>
<dbReference type="Proteomes" id="UP001500979">
    <property type="component" value="Unassembled WGS sequence"/>
</dbReference>
<comment type="caution">
    <text evidence="2">The sequence shown here is derived from an EMBL/GenBank/DDBJ whole genome shotgun (WGS) entry which is preliminary data.</text>
</comment>
<evidence type="ECO:0000256" key="1">
    <source>
        <dbReference type="SAM" id="MobiDB-lite"/>
    </source>
</evidence>
<proteinExistence type="predicted"/>